<dbReference type="OrthoDB" id="8964853at2759"/>
<proteinExistence type="predicted"/>
<dbReference type="Gene3D" id="4.10.280.10">
    <property type="entry name" value="Helix-loop-helix DNA-binding domain"/>
    <property type="match status" value="1"/>
</dbReference>
<evidence type="ECO:0000256" key="2">
    <source>
        <dbReference type="ARBA" id="ARBA00023242"/>
    </source>
</evidence>
<dbReference type="STRING" id="1246581.A0A2H9THM5"/>
<protein>
    <recommendedName>
        <fullName evidence="3">BHLH domain-containing protein</fullName>
    </recommendedName>
</protein>
<sequence>MEFLQGYAARQPRIKTQKSLVGCCRSATHTIMSPASKALSVQSLLNPEMPPVSGSQQRAQYHVVPQSQTLPRIELMMLNKSACRVPASQVYLTKGPGGQSYMVRYPDARACMPTKYVTPVYIPRLKMPMPPTPAPIRPMRPIVSAPTTPVSSLSPSSSQSTILEENCSQNPYARSPRLKHLHKLAERKRRSHLRVVFDELRDILTESNGQVPGSKSDIVDAAVVTIDLLKEKCSELQRTKATLLQ</sequence>
<dbReference type="GO" id="GO:0090575">
    <property type="term" value="C:RNA polymerase II transcription regulator complex"/>
    <property type="evidence" value="ECO:0007669"/>
    <property type="project" value="TreeGrafter"/>
</dbReference>
<dbReference type="InterPro" id="IPR011598">
    <property type="entry name" value="bHLH_dom"/>
</dbReference>
<dbReference type="InterPro" id="IPR036638">
    <property type="entry name" value="HLH_DNA-bd_sf"/>
</dbReference>
<dbReference type="SUPFAM" id="SSF47459">
    <property type="entry name" value="HLH, helix-loop-helix DNA-binding domain"/>
    <property type="match status" value="1"/>
</dbReference>
<keyword evidence="5" id="KW-1185">Reference proteome</keyword>
<dbReference type="PANTHER" id="PTHR10328">
    <property type="entry name" value="PROTEIN MAX MYC-ASSOCIATED FACTOR X"/>
    <property type="match status" value="1"/>
</dbReference>
<dbReference type="GO" id="GO:0045944">
    <property type="term" value="P:positive regulation of transcription by RNA polymerase II"/>
    <property type="evidence" value="ECO:0007669"/>
    <property type="project" value="TreeGrafter"/>
</dbReference>
<dbReference type="AlphaFoldDB" id="A0A2H9THM5"/>
<dbReference type="GO" id="GO:0046983">
    <property type="term" value="F:protein dimerization activity"/>
    <property type="evidence" value="ECO:0007669"/>
    <property type="project" value="InterPro"/>
</dbReference>
<dbReference type="EMBL" id="MTSL01000184">
    <property type="protein sequence ID" value="PJF17225.1"/>
    <property type="molecule type" value="Genomic_DNA"/>
</dbReference>
<dbReference type="PANTHER" id="PTHR10328:SF15">
    <property type="entry name" value="BHLH TRANSCRIPTION FACTOR"/>
    <property type="match status" value="1"/>
</dbReference>
<organism evidence="4 5">
    <name type="scientific">Paramicrosporidium saccamoebae</name>
    <dbReference type="NCBI Taxonomy" id="1246581"/>
    <lineage>
        <taxon>Eukaryota</taxon>
        <taxon>Fungi</taxon>
        <taxon>Fungi incertae sedis</taxon>
        <taxon>Cryptomycota</taxon>
        <taxon>Cryptomycota incertae sedis</taxon>
        <taxon>Paramicrosporidium</taxon>
    </lineage>
</organism>
<evidence type="ECO:0000256" key="1">
    <source>
        <dbReference type="ARBA" id="ARBA00023125"/>
    </source>
</evidence>
<comment type="caution">
    <text evidence="4">The sequence shown here is derived from an EMBL/GenBank/DDBJ whole genome shotgun (WGS) entry which is preliminary data.</text>
</comment>
<name>A0A2H9THM5_9FUNG</name>
<evidence type="ECO:0000313" key="4">
    <source>
        <dbReference type="EMBL" id="PJF17225.1"/>
    </source>
</evidence>
<dbReference type="PROSITE" id="PS50888">
    <property type="entry name" value="BHLH"/>
    <property type="match status" value="1"/>
</dbReference>
<dbReference type="CDD" id="cd19682">
    <property type="entry name" value="bHLHzip_MGA_like"/>
    <property type="match status" value="1"/>
</dbReference>
<evidence type="ECO:0000313" key="5">
    <source>
        <dbReference type="Proteomes" id="UP000240830"/>
    </source>
</evidence>
<dbReference type="Proteomes" id="UP000240830">
    <property type="component" value="Unassembled WGS sequence"/>
</dbReference>
<reference evidence="4 5" key="1">
    <citation type="submission" date="2016-10" db="EMBL/GenBank/DDBJ databases">
        <title>The genome of Paramicrosporidium saccamoebae is the missing link in understanding Cryptomycota and Microsporidia evolution.</title>
        <authorList>
            <person name="Quandt C.A."/>
            <person name="Beaudet D."/>
            <person name="Corsaro D."/>
            <person name="Michel R."/>
            <person name="Corradi N."/>
            <person name="James T."/>
        </authorList>
    </citation>
    <scope>NUCLEOTIDE SEQUENCE [LARGE SCALE GENOMIC DNA]</scope>
    <source>
        <strain evidence="4 5">KSL3</strain>
    </source>
</reference>
<gene>
    <name evidence="4" type="ORF">PSACC_02968</name>
</gene>
<dbReference type="Pfam" id="PF00010">
    <property type="entry name" value="HLH"/>
    <property type="match status" value="1"/>
</dbReference>
<dbReference type="SMART" id="SM00353">
    <property type="entry name" value="HLH"/>
    <property type="match status" value="1"/>
</dbReference>
<dbReference type="GO" id="GO:0003700">
    <property type="term" value="F:DNA-binding transcription factor activity"/>
    <property type="evidence" value="ECO:0007669"/>
    <property type="project" value="TreeGrafter"/>
</dbReference>
<accession>A0A2H9THM5</accession>
<evidence type="ECO:0000259" key="3">
    <source>
        <dbReference type="PROSITE" id="PS50888"/>
    </source>
</evidence>
<dbReference type="GO" id="GO:0003677">
    <property type="term" value="F:DNA binding"/>
    <property type="evidence" value="ECO:0007669"/>
    <property type="project" value="UniProtKB-KW"/>
</dbReference>
<keyword evidence="1" id="KW-0238">DNA-binding</keyword>
<feature type="domain" description="BHLH" evidence="3">
    <location>
        <begin position="177"/>
        <end position="229"/>
    </location>
</feature>
<keyword evidence="2" id="KW-0539">Nucleus</keyword>